<evidence type="ECO:0000256" key="4">
    <source>
        <dbReference type="ARBA" id="ARBA00022692"/>
    </source>
</evidence>
<comment type="subcellular location">
    <subcellularLocation>
        <location evidence="1">Cell membrane</location>
        <topology evidence="1">Multi-pass membrane protein</topology>
    </subcellularLocation>
</comment>
<evidence type="ECO:0000313" key="9">
    <source>
        <dbReference type="EMBL" id="MES1928029.1"/>
    </source>
</evidence>
<dbReference type="RefSeq" id="WP_353108851.1">
    <property type="nucleotide sequence ID" value="NZ_APND01000001.1"/>
</dbReference>
<evidence type="ECO:0000256" key="7">
    <source>
        <dbReference type="SAM" id="Phobius"/>
    </source>
</evidence>
<keyword evidence="4 7" id="KW-0812">Transmembrane</keyword>
<gene>
    <name evidence="9" type="ORF">SADO_02200</name>
</gene>
<protein>
    <recommendedName>
        <fullName evidence="8">YetF C-terminal domain-containing protein</fullName>
    </recommendedName>
</protein>
<evidence type="ECO:0000256" key="2">
    <source>
        <dbReference type="ARBA" id="ARBA00006448"/>
    </source>
</evidence>
<dbReference type="Gene3D" id="3.30.240.20">
    <property type="entry name" value="bsu07140 like domains"/>
    <property type="match status" value="1"/>
</dbReference>
<evidence type="ECO:0000256" key="3">
    <source>
        <dbReference type="ARBA" id="ARBA00022475"/>
    </source>
</evidence>
<keyword evidence="10" id="KW-1185">Reference proteome</keyword>
<evidence type="ECO:0000256" key="1">
    <source>
        <dbReference type="ARBA" id="ARBA00004651"/>
    </source>
</evidence>
<feature type="transmembrane region" description="Helical" evidence="7">
    <location>
        <begin position="12"/>
        <end position="33"/>
    </location>
</feature>
<comment type="caution">
    <text evidence="9">The sequence shown here is derived from an EMBL/GenBank/DDBJ whole genome shotgun (WGS) entry which is preliminary data.</text>
</comment>
<dbReference type="InterPro" id="IPR023090">
    <property type="entry name" value="UPF0702_alpha/beta_dom_sf"/>
</dbReference>
<dbReference type="PANTHER" id="PTHR34582:SF6">
    <property type="entry name" value="UPF0702 TRANSMEMBRANE PROTEIN YCAP"/>
    <property type="match status" value="1"/>
</dbReference>
<evidence type="ECO:0000313" key="10">
    <source>
        <dbReference type="Proteomes" id="UP001460888"/>
    </source>
</evidence>
<dbReference type="PANTHER" id="PTHR34582">
    <property type="entry name" value="UPF0702 TRANSMEMBRANE PROTEIN YCAP"/>
    <property type="match status" value="1"/>
</dbReference>
<dbReference type="Proteomes" id="UP001460888">
    <property type="component" value="Unassembled WGS sequence"/>
</dbReference>
<dbReference type="EMBL" id="APND01000001">
    <property type="protein sequence ID" value="MES1928029.1"/>
    <property type="molecule type" value="Genomic_DNA"/>
</dbReference>
<dbReference type="InterPro" id="IPR007353">
    <property type="entry name" value="DUF421"/>
</dbReference>
<feature type="domain" description="YetF C-terminal" evidence="8">
    <location>
        <begin position="93"/>
        <end position="160"/>
    </location>
</feature>
<accession>A0ABV2AY22</accession>
<evidence type="ECO:0000256" key="5">
    <source>
        <dbReference type="ARBA" id="ARBA00022989"/>
    </source>
</evidence>
<dbReference type="Pfam" id="PF04239">
    <property type="entry name" value="DUF421"/>
    <property type="match status" value="1"/>
</dbReference>
<keyword evidence="6 7" id="KW-0472">Membrane</keyword>
<evidence type="ECO:0000256" key="6">
    <source>
        <dbReference type="ARBA" id="ARBA00023136"/>
    </source>
</evidence>
<comment type="similarity">
    <text evidence="2">Belongs to the UPF0702 family.</text>
</comment>
<evidence type="ECO:0000259" key="8">
    <source>
        <dbReference type="Pfam" id="PF04239"/>
    </source>
</evidence>
<proteinExistence type="inferred from homology"/>
<name>A0ABV2AY22_9GAMM</name>
<sequence length="187" mass="20534">MNWQWITTTGTTLAMVLVSGIGIYIVLLALTRLAGLRSFSKMSSFDFATTVAFGSIIASTLLSRNPPLASAAFGLVVLYGLQYAVSRARHFSPRIQRLVDNEPLLLMAGEEILEDNLRAARVTEDDLRSKLRMAGVTDRRQVIAVVFETTGDCSVLCEGDTLDPWLLARVRGADRLPAELLTRHAQP</sequence>
<organism evidence="9 10">
    <name type="scientific">Salinisphaera dokdonensis CL-ES53</name>
    <dbReference type="NCBI Taxonomy" id="1304272"/>
    <lineage>
        <taxon>Bacteria</taxon>
        <taxon>Pseudomonadati</taxon>
        <taxon>Pseudomonadota</taxon>
        <taxon>Gammaproteobacteria</taxon>
        <taxon>Salinisphaerales</taxon>
        <taxon>Salinisphaeraceae</taxon>
        <taxon>Salinisphaera</taxon>
    </lineage>
</organism>
<keyword evidence="5 7" id="KW-1133">Transmembrane helix</keyword>
<reference evidence="9 10" key="1">
    <citation type="submission" date="2013-03" db="EMBL/GenBank/DDBJ databases">
        <title>Salinisphaera dokdonensis CL-ES53 Genome Sequencing.</title>
        <authorList>
            <person name="Li C."/>
            <person name="Lai Q."/>
            <person name="Shao Z."/>
        </authorList>
    </citation>
    <scope>NUCLEOTIDE SEQUENCE [LARGE SCALE GENOMIC DNA]</scope>
    <source>
        <strain evidence="9 10">CL-ES53</strain>
    </source>
</reference>
<keyword evidence="3" id="KW-1003">Cell membrane</keyword>
<feature type="transmembrane region" description="Helical" evidence="7">
    <location>
        <begin position="68"/>
        <end position="85"/>
    </location>
</feature>